<keyword evidence="3" id="KW-1185">Reference proteome</keyword>
<dbReference type="EMBL" id="CATNWA010014404">
    <property type="protein sequence ID" value="CAI9571446.1"/>
    <property type="molecule type" value="Genomic_DNA"/>
</dbReference>
<evidence type="ECO:0000256" key="1">
    <source>
        <dbReference type="SAM" id="MobiDB-lite"/>
    </source>
</evidence>
<proteinExistence type="predicted"/>
<reference evidence="2" key="1">
    <citation type="submission" date="2023-05" db="EMBL/GenBank/DDBJ databases">
        <authorList>
            <person name="Stuckert A."/>
        </authorList>
    </citation>
    <scope>NUCLEOTIDE SEQUENCE</scope>
</reference>
<protein>
    <submittedName>
        <fullName evidence="2">Uncharacterized protein</fullName>
    </submittedName>
</protein>
<accession>A0ABN9DIW5</accession>
<evidence type="ECO:0000313" key="2">
    <source>
        <dbReference type="EMBL" id="CAI9571446.1"/>
    </source>
</evidence>
<name>A0ABN9DIW5_9NEOB</name>
<feature type="region of interest" description="Disordered" evidence="1">
    <location>
        <begin position="1"/>
        <end position="23"/>
    </location>
</feature>
<evidence type="ECO:0000313" key="3">
    <source>
        <dbReference type="Proteomes" id="UP001162483"/>
    </source>
</evidence>
<gene>
    <name evidence="2" type="ORF">SPARVUS_LOCUS7248816</name>
</gene>
<feature type="compositionally biased region" description="Polar residues" evidence="1">
    <location>
        <begin position="9"/>
        <end position="19"/>
    </location>
</feature>
<comment type="caution">
    <text evidence="2">The sequence shown here is derived from an EMBL/GenBank/DDBJ whole genome shotgun (WGS) entry which is preliminary data.</text>
</comment>
<sequence length="54" mass="5909">MDLLECRNIPTNQGRTDNSWGPRAIGEHEAPCVLCQTQKKPMKKVPGASLGAPY</sequence>
<organism evidence="2 3">
    <name type="scientific">Staurois parvus</name>
    <dbReference type="NCBI Taxonomy" id="386267"/>
    <lineage>
        <taxon>Eukaryota</taxon>
        <taxon>Metazoa</taxon>
        <taxon>Chordata</taxon>
        <taxon>Craniata</taxon>
        <taxon>Vertebrata</taxon>
        <taxon>Euteleostomi</taxon>
        <taxon>Amphibia</taxon>
        <taxon>Batrachia</taxon>
        <taxon>Anura</taxon>
        <taxon>Neobatrachia</taxon>
        <taxon>Ranoidea</taxon>
        <taxon>Ranidae</taxon>
        <taxon>Staurois</taxon>
    </lineage>
</organism>
<dbReference type="Proteomes" id="UP001162483">
    <property type="component" value="Unassembled WGS sequence"/>
</dbReference>